<dbReference type="Proteomes" id="UP001189429">
    <property type="component" value="Unassembled WGS sequence"/>
</dbReference>
<evidence type="ECO:0000313" key="2">
    <source>
        <dbReference type="EMBL" id="CAK0882820.1"/>
    </source>
</evidence>
<dbReference type="InterPro" id="IPR041667">
    <property type="entry name" value="Cupin_8"/>
</dbReference>
<feature type="domain" description="JmjC" evidence="1">
    <location>
        <begin position="1"/>
        <end position="115"/>
    </location>
</feature>
<dbReference type="EMBL" id="CAUYUJ010018343">
    <property type="protein sequence ID" value="CAK0882820.1"/>
    <property type="molecule type" value="Genomic_DNA"/>
</dbReference>
<evidence type="ECO:0000313" key="3">
    <source>
        <dbReference type="Proteomes" id="UP001189429"/>
    </source>
</evidence>
<name>A0ABN9W9D1_9DINO</name>
<proteinExistence type="predicted"/>
<evidence type="ECO:0000259" key="1">
    <source>
        <dbReference type="PROSITE" id="PS51184"/>
    </source>
</evidence>
<protein>
    <recommendedName>
        <fullName evidence="1">JmjC domain-containing protein</fullName>
    </recommendedName>
</protein>
<comment type="caution">
    <text evidence="2">The sequence shown here is derived from an EMBL/GenBank/DDBJ whole genome shotgun (WGS) entry which is preliminary data.</text>
</comment>
<dbReference type="SUPFAM" id="SSF51197">
    <property type="entry name" value="Clavaminate synthase-like"/>
    <property type="match status" value="1"/>
</dbReference>
<gene>
    <name evidence="2" type="ORF">PCOR1329_LOCUS65234</name>
</gene>
<organism evidence="2 3">
    <name type="scientific">Prorocentrum cordatum</name>
    <dbReference type="NCBI Taxonomy" id="2364126"/>
    <lineage>
        <taxon>Eukaryota</taxon>
        <taxon>Sar</taxon>
        <taxon>Alveolata</taxon>
        <taxon>Dinophyceae</taxon>
        <taxon>Prorocentrales</taxon>
        <taxon>Prorocentraceae</taxon>
        <taxon>Prorocentrum</taxon>
    </lineage>
</organism>
<dbReference type="Gene3D" id="2.60.120.650">
    <property type="entry name" value="Cupin"/>
    <property type="match status" value="1"/>
</dbReference>
<dbReference type="Pfam" id="PF13621">
    <property type="entry name" value="Cupin_8"/>
    <property type="match status" value="1"/>
</dbReference>
<dbReference type="InterPro" id="IPR003347">
    <property type="entry name" value="JmjC_dom"/>
</dbReference>
<accession>A0ABN9W9D1</accession>
<dbReference type="PROSITE" id="PS51184">
    <property type="entry name" value="JMJC"/>
    <property type="match status" value="1"/>
</dbReference>
<reference evidence="2" key="1">
    <citation type="submission" date="2023-10" db="EMBL/GenBank/DDBJ databases">
        <authorList>
            <person name="Chen Y."/>
            <person name="Shah S."/>
            <person name="Dougan E. K."/>
            <person name="Thang M."/>
            <person name="Chan C."/>
        </authorList>
    </citation>
    <scope>NUCLEOTIDE SEQUENCE [LARGE SCALE GENOMIC DNA]</scope>
</reference>
<keyword evidence="3" id="KW-1185">Reference proteome</keyword>
<sequence>MGPVRGGFHYDEEPNVYLQVSGESDVLLVHPDYVRAFSAGLRSRQPPSLADLARDPFLRQIPTHFFHMRPGDAVTFPGGTYHMVMAQTFDRLALNFFFMPKWRKLEVLDHDWYSSERRGPLGDERLALRQLWARTLVRLYEDTGKAVIYMGEKNEYL</sequence>